<evidence type="ECO:0000313" key="3">
    <source>
        <dbReference type="EMBL" id="RMI33290.1"/>
    </source>
</evidence>
<dbReference type="PRINTS" id="PR00040">
    <property type="entry name" value="HTHMERR"/>
</dbReference>
<evidence type="ECO:0000256" key="1">
    <source>
        <dbReference type="ARBA" id="ARBA00023125"/>
    </source>
</evidence>
<protein>
    <submittedName>
        <fullName evidence="3">MerR family transcriptional regulator</fullName>
    </submittedName>
</protein>
<dbReference type="Gene3D" id="1.25.10.10">
    <property type="entry name" value="Leucine-rich Repeat Variant"/>
    <property type="match status" value="2"/>
</dbReference>
<name>A0A3M2L9A5_9NOCA</name>
<dbReference type="InterPro" id="IPR016024">
    <property type="entry name" value="ARM-type_fold"/>
</dbReference>
<dbReference type="SUPFAM" id="SSF46955">
    <property type="entry name" value="Putative DNA-binding domain"/>
    <property type="match status" value="1"/>
</dbReference>
<dbReference type="PANTHER" id="PTHR30204:SF93">
    <property type="entry name" value="HTH MERR-TYPE DOMAIN-CONTAINING PROTEIN"/>
    <property type="match status" value="1"/>
</dbReference>
<dbReference type="OrthoDB" id="9808480at2"/>
<dbReference type="Pfam" id="PF13646">
    <property type="entry name" value="HEAT_2"/>
    <property type="match status" value="1"/>
</dbReference>
<reference evidence="3 4" key="1">
    <citation type="submission" date="2018-10" db="EMBL/GenBank/DDBJ databases">
        <title>Isolation from cow dung.</title>
        <authorList>
            <person name="Ling L."/>
        </authorList>
    </citation>
    <scope>NUCLEOTIDE SEQUENCE [LARGE SCALE GENOMIC DNA]</scope>
    <source>
        <strain evidence="3 4">NEAU-LL90</strain>
    </source>
</reference>
<dbReference type="AlphaFoldDB" id="A0A3M2L9A5"/>
<dbReference type="GO" id="GO:0003677">
    <property type="term" value="F:DNA binding"/>
    <property type="evidence" value="ECO:0007669"/>
    <property type="project" value="UniProtKB-KW"/>
</dbReference>
<keyword evidence="4" id="KW-1185">Reference proteome</keyword>
<dbReference type="EMBL" id="RFFH01000003">
    <property type="protein sequence ID" value="RMI33290.1"/>
    <property type="molecule type" value="Genomic_DNA"/>
</dbReference>
<dbReference type="PROSITE" id="PS00552">
    <property type="entry name" value="HTH_MERR_1"/>
    <property type="match status" value="1"/>
</dbReference>
<evidence type="ECO:0000259" key="2">
    <source>
        <dbReference type="PROSITE" id="PS50937"/>
    </source>
</evidence>
<dbReference type="InterPro" id="IPR004155">
    <property type="entry name" value="PBS_lyase_HEAT"/>
</dbReference>
<dbReference type="Pfam" id="PF13411">
    <property type="entry name" value="MerR_1"/>
    <property type="match status" value="1"/>
</dbReference>
<accession>A0A3M2L9A5</accession>
<proteinExistence type="predicted"/>
<sequence>MLIGEVSRRCGVSTRMLRHYDTLGLVRPTGRTSGGYREYTTADIARLFHVECLRTLGLSLHDAKRALDDPEFAPADLVGDLIDHTRARIAAERELLHRLERVDAAAPADWSDVTGVVALLRALESDSGAARQQAVLTQHGGALPVAALVEAALAEDDANVAGALRWSLARAGGAGLAGLAAGLDAPEPEIRRRAAGAIAAVPTAAATGLLRTALADSDPTVRDRAALALGARRDTAAVAALLDMIVAGRADIEAAEALGVIAAGPTTADSSTTDIAATDIAAGDVSAADSGAEIVTELRATLTDTGDPAVRLRITQALAEIPGPAAHHALTELTTDSDRTVAATATAIIGRRDH</sequence>
<dbReference type="RefSeq" id="WP_122187485.1">
    <property type="nucleotide sequence ID" value="NZ_RFFH01000003.1"/>
</dbReference>
<dbReference type="InterPro" id="IPR000551">
    <property type="entry name" value="MerR-type_HTH_dom"/>
</dbReference>
<gene>
    <name evidence="3" type="ORF">EBN03_08910</name>
</gene>
<keyword evidence="1" id="KW-0238">DNA-binding</keyword>
<comment type="caution">
    <text evidence="3">The sequence shown here is derived from an EMBL/GenBank/DDBJ whole genome shotgun (WGS) entry which is preliminary data.</text>
</comment>
<dbReference type="PANTHER" id="PTHR30204">
    <property type="entry name" value="REDOX-CYCLING DRUG-SENSING TRANSCRIPTIONAL ACTIVATOR SOXR"/>
    <property type="match status" value="1"/>
</dbReference>
<dbReference type="InterPro" id="IPR009061">
    <property type="entry name" value="DNA-bd_dom_put_sf"/>
</dbReference>
<dbReference type="GO" id="GO:0003700">
    <property type="term" value="F:DNA-binding transcription factor activity"/>
    <property type="evidence" value="ECO:0007669"/>
    <property type="project" value="InterPro"/>
</dbReference>
<dbReference type="Proteomes" id="UP000279275">
    <property type="component" value="Unassembled WGS sequence"/>
</dbReference>
<dbReference type="SMART" id="SM00422">
    <property type="entry name" value="HTH_MERR"/>
    <property type="match status" value="1"/>
</dbReference>
<dbReference type="SMART" id="SM00567">
    <property type="entry name" value="EZ_HEAT"/>
    <property type="match status" value="3"/>
</dbReference>
<organism evidence="3 4">
    <name type="scientific">Nocardia stercoris</name>
    <dbReference type="NCBI Taxonomy" id="2483361"/>
    <lineage>
        <taxon>Bacteria</taxon>
        <taxon>Bacillati</taxon>
        <taxon>Actinomycetota</taxon>
        <taxon>Actinomycetes</taxon>
        <taxon>Mycobacteriales</taxon>
        <taxon>Nocardiaceae</taxon>
        <taxon>Nocardia</taxon>
    </lineage>
</organism>
<evidence type="ECO:0000313" key="4">
    <source>
        <dbReference type="Proteomes" id="UP000279275"/>
    </source>
</evidence>
<dbReference type="SUPFAM" id="SSF48371">
    <property type="entry name" value="ARM repeat"/>
    <property type="match status" value="1"/>
</dbReference>
<dbReference type="InterPro" id="IPR011989">
    <property type="entry name" value="ARM-like"/>
</dbReference>
<dbReference type="Gene3D" id="1.10.1660.10">
    <property type="match status" value="1"/>
</dbReference>
<dbReference type="PROSITE" id="PS50937">
    <property type="entry name" value="HTH_MERR_2"/>
    <property type="match status" value="1"/>
</dbReference>
<feature type="domain" description="HTH merR-type" evidence="2">
    <location>
        <begin position="1"/>
        <end position="69"/>
    </location>
</feature>
<dbReference type="InterPro" id="IPR047057">
    <property type="entry name" value="MerR_fam"/>
</dbReference>